<dbReference type="OrthoDB" id="1917400at2759"/>
<proteinExistence type="predicted"/>
<evidence type="ECO:0000313" key="2">
    <source>
        <dbReference type="Proteomes" id="UP001151532"/>
    </source>
</evidence>
<evidence type="ECO:0000313" key="1">
    <source>
        <dbReference type="EMBL" id="KAJ6744536.1"/>
    </source>
</evidence>
<reference evidence="1" key="2">
    <citation type="journal article" date="2023" name="Int. J. Mol. Sci.">
        <title>De Novo Assembly and Annotation of 11 Diverse Shrub Willow (Salix) Genomes Reveals Novel Gene Organization in Sex-Linked Regions.</title>
        <authorList>
            <person name="Hyden B."/>
            <person name="Feng K."/>
            <person name="Yates T.B."/>
            <person name="Jawdy S."/>
            <person name="Cereghino C."/>
            <person name="Smart L.B."/>
            <person name="Muchero W."/>
        </authorList>
    </citation>
    <scope>NUCLEOTIDE SEQUENCE</scope>
    <source>
        <tissue evidence="1">Shoot tip</tissue>
    </source>
</reference>
<protein>
    <submittedName>
        <fullName evidence="1">Uncharacterized protein</fullName>
    </submittedName>
</protein>
<accession>A0A9Q0ZRZ2</accession>
<keyword evidence="2" id="KW-1185">Reference proteome</keyword>
<dbReference type="Proteomes" id="UP001151532">
    <property type="component" value="Chromosome 19"/>
</dbReference>
<name>A0A9Q0ZRZ2_SALPP</name>
<organism evidence="1 2">
    <name type="scientific">Salix purpurea</name>
    <name type="common">Purple osier willow</name>
    <dbReference type="NCBI Taxonomy" id="77065"/>
    <lineage>
        <taxon>Eukaryota</taxon>
        <taxon>Viridiplantae</taxon>
        <taxon>Streptophyta</taxon>
        <taxon>Embryophyta</taxon>
        <taxon>Tracheophyta</taxon>
        <taxon>Spermatophyta</taxon>
        <taxon>Magnoliopsida</taxon>
        <taxon>eudicotyledons</taxon>
        <taxon>Gunneridae</taxon>
        <taxon>Pentapetalae</taxon>
        <taxon>rosids</taxon>
        <taxon>fabids</taxon>
        <taxon>Malpighiales</taxon>
        <taxon>Salicaceae</taxon>
        <taxon>Saliceae</taxon>
        <taxon>Salix</taxon>
    </lineage>
</organism>
<sequence>MVSTEDFSFPMVTNPLPHFAISPSLWRVSSLVHPAYRYEDDERELAFLKQRFAFTTGQELKIDSTEEKMDRLWEKFNDDELQRDSSDSLGRKKEYSVDHRLDSESARGESKQLCLVKKELQISKSDTNIMLRASTQSKGQRIAMVFKVLKRFSCIPSHHQIHEESSKGLKVDRI</sequence>
<dbReference type="EMBL" id="JAPFFK010000009">
    <property type="protein sequence ID" value="KAJ6744536.1"/>
    <property type="molecule type" value="Genomic_DNA"/>
</dbReference>
<dbReference type="PANTHER" id="PTHR34666">
    <property type="entry name" value="EXPRESSED PROTEIN"/>
    <property type="match status" value="1"/>
</dbReference>
<reference evidence="1" key="1">
    <citation type="submission" date="2022-11" db="EMBL/GenBank/DDBJ databases">
        <authorList>
            <person name="Hyden B.L."/>
            <person name="Feng K."/>
            <person name="Yates T."/>
            <person name="Jawdy S."/>
            <person name="Smart L.B."/>
            <person name="Muchero W."/>
        </authorList>
    </citation>
    <scope>NUCLEOTIDE SEQUENCE</scope>
    <source>
        <tissue evidence="1">Shoot tip</tissue>
    </source>
</reference>
<comment type="caution">
    <text evidence="1">The sequence shown here is derived from an EMBL/GenBank/DDBJ whole genome shotgun (WGS) entry which is preliminary data.</text>
</comment>
<dbReference type="PANTHER" id="PTHR34666:SF1">
    <property type="entry name" value="OS02G0554800 PROTEIN"/>
    <property type="match status" value="1"/>
</dbReference>
<dbReference type="AlphaFoldDB" id="A0A9Q0ZRZ2"/>
<gene>
    <name evidence="1" type="ORF">OIU79_030803</name>
</gene>